<dbReference type="SUPFAM" id="SSF53223">
    <property type="entry name" value="Aminoacid dehydrogenase-like, N-terminal domain"/>
    <property type="match status" value="1"/>
</dbReference>
<evidence type="ECO:0000256" key="6">
    <source>
        <dbReference type="ARBA" id="ARBA00023002"/>
    </source>
</evidence>
<dbReference type="PRINTS" id="PR00085">
    <property type="entry name" value="THFDHDRGNASE"/>
</dbReference>
<evidence type="ECO:0000256" key="1">
    <source>
        <dbReference type="ARBA" id="ARBA00004777"/>
    </source>
</evidence>
<evidence type="ECO:0000256" key="4">
    <source>
        <dbReference type="ARBA" id="ARBA00022801"/>
    </source>
</evidence>
<dbReference type="Gene3D" id="3.40.50.720">
    <property type="entry name" value="NAD(P)-binding Rossmann-like Domain"/>
    <property type="match status" value="1"/>
</dbReference>
<feature type="domain" description="Tetrahydrofolate dehydrogenase/cyclohydrolase catalytic" evidence="8">
    <location>
        <begin position="9"/>
        <end position="126"/>
    </location>
</feature>
<dbReference type="GO" id="GO:0004477">
    <property type="term" value="F:methenyltetrahydrofolate cyclohydrolase activity"/>
    <property type="evidence" value="ECO:0007669"/>
    <property type="project" value="TreeGrafter"/>
</dbReference>
<keyword evidence="6" id="KW-0560">Oxidoreductase</keyword>
<accession>A0A6A4Z619</accession>
<dbReference type="VEuPathDB" id="FungiDB:H257_07865"/>
<dbReference type="GO" id="GO:0035999">
    <property type="term" value="P:tetrahydrofolate interconversion"/>
    <property type="evidence" value="ECO:0007669"/>
    <property type="project" value="TreeGrafter"/>
</dbReference>
<protein>
    <submittedName>
        <fullName evidence="10">Uncharacterized protein</fullName>
    </submittedName>
</protein>
<evidence type="ECO:0000256" key="7">
    <source>
        <dbReference type="ARBA" id="ARBA00023268"/>
    </source>
</evidence>
<dbReference type="InterPro" id="IPR020867">
    <property type="entry name" value="THF_DH/CycHdrlase_CS"/>
</dbReference>
<keyword evidence="4" id="KW-0378">Hydrolase</keyword>
<dbReference type="VEuPathDB" id="FungiDB:H257_07864"/>
<dbReference type="InterPro" id="IPR046346">
    <property type="entry name" value="Aminoacid_DH-like_N_sf"/>
</dbReference>
<feature type="domain" description="Tetrahydrofolate dehydrogenase/cyclohydrolase NAD(P)-binding" evidence="9">
    <location>
        <begin position="147"/>
        <end position="287"/>
    </location>
</feature>
<feature type="non-terminal residue" evidence="10">
    <location>
        <position position="527"/>
    </location>
</feature>
<organism evidence="10 11">
    <name type="scientific">Aphanomyces astaci</name>
    <name type="common">Crayfish plague agent</name>
    <dbReference type="NCBI Taxonomy" id="112090"/>
    <lineage>
        <taxon>Eukaryota</taxon>
        <taxon>Sar</taxon>
        <taxon>Stramenopiles</taxon>
        <taxon>Oomycota</taxon>
        <taxon>Saprolegniomycetes</taxon>
        <taxon>Saprolegniales</taxon>
        <taxon>Verrucalvaceae</taxon>
        <taxon>Aphanomyces</taxon>
    </lineage>
</organism>
<dbReference type="PANTHER" id="PTHR48099">
    <property type="entry name" value="C-1-TETRAHYDROFOLATE SYNTHASE, CYTOPLASMIC-RELATED"/>
    <property type="match status" value="1"/>
</dbReference>
<dbReference type="Pfam" id="PF02882">
    <property type="entry name" value="THF_DHG_CYH_C"/>
    <property type="match status" value="1"/>
</dbReference>
<keyword evidence="5" id="KW-0521">NADP</keyword>
<dbReference type="HAMAP" id="MF_01576">
    <property type="entry name" value="THF_DHG_CYH"/>
    <property type="match status" value="1"/>
</dbReference>
<keyword evidence="3" id="KW-0554">One-carbon metabolism</keyword>
<name>A0A6A4Z619_APHAT</name>
<comment type="caution">
    <text evidence="10">The sequence shown here is derived from an EMBL/GenBank/DDBJ whole genome shotgun (WGS) entry which is preliminary data.</text>
</comment>
<dbReference type="GO" id="GO:0004488">
    <property type="term" value="F:methylenetetrahydrofolate dehydrogenase (NADP+) activity"/>
    <property type="evidence" value="ECO:0007669"/>
    <property type="project" value="InterPro"/>
</dbReference>
<evidence type="ECO:0000313" key="10">
    <source>
        <dbReference type="EMBL" id="KAF0707130.1"/>
    </source>
</evidence>
<dbReference type="Pfam" id="PF00763">
    <property type="entry name" value="THF_DHG_CYH"/>
    <property type="match status" value="1"/>
</dbReference>
<sequence length="527" mass="58950">MMGRATKVISGTAISAKIRQQIKDNIDSVVALTQTTERPALGMIMVGDRQDSRLYVEAKGRACAEVGIRAENRFFAQSTTQAEILRQVHAFNADPTIDGILIQMPLPATIDEKTVVDAVLPTKDVDGLHPYNVGELAMRRRTPYFTACTPEGIVEMLDQEAVPIAGRVAVVLGRSDLVGNPVGMLLRKRHATVISCHSQTTQIENLVRQADIVVSACGVPQFVRGGWLKPGCVVIDVGINFVGNDMVGDVCFNEALGIASAITPVPGGVGPMTIAMLMRNVCKSFHRRVTTGDVTAKKPPPHHHPHAPVQPKDEVGIMYPFANVADDDGSMQRIMWNKWHDQYATDAVDDNFTSFALYGEVKLQEAQTMSSWLEQPNQFLTAVAYTLVHKFADRLGTSGGLLRRLLQALMAAVYVCQPVADERDGRDDDTLFDHKVPHFLESKRLRRTCLELLDENTRKLTDSSVHQVGVEKMQRVIDGTTKTWKRKVQRLLFYNWAYMVQRRRRIRTFMDRTFRYEAKAMVKKTFR</sequence>
<comment type="pathway">
    <text evidence="1">One-carbon metabolism; tetrahydrofolate interconversion.</text>
</comment>
<gene>
    <name evidence="10" type="ORF">AaE_013753</name>
</gene>
<dbReference type="Proteomes" id="UP000469452">
    <property type="component" value="Unassembled WGS sequence"/>
</dbReference>
<dbReference type="InterPro" id="IPR020631">
    <property type="entry name" value="THF_DH/CycHdrlase_NAD-bd_dom"/>
</dbReference>
<dbReference type="CDD" id="cd01080">
    <property type="entry name" value="NAD_bind_m-THF_DH_Cyclohyd"/>
    <property type="match status" value="1"/>
</dbReference>
<keyword evidence="7" id="KW-0511">Multifunctional enzyme</keyword>
<evidence type="ECO:0000256" key="5">
    <source>
        <dbReference type="ARBA" id="ARBA00022857"/>
    </source>
</evidence>
<dbReference type="PROSITE" id="PS00767">
    <property type="entry name" value="THF_DHG_CYH_2"/>
    <property type="match status" value="1"/>
</dbReference>
<dbReference type="EMBL" id="VJMI01019521">
    <property type="protein sequence ID" value="KAF0707130.1"/>
    <property type="molecule type" value="Genomic_DNA"/>
</dbReference>
<comment type="subunit">
    <text evidence="2">Homodimer.</text>
</comment>
<dbReference type="InterPro" id="IPR000672">
    <property type="entry name" value="THF_DH/CycHdrlase"/>
</dbReference>
<proteinExistence type="inferred from homology"/>
<dbReference type="FunFam" id="3.40.50.10860:FF:000005">
    <property type="entry name" value="C-1-tetrahydrofolate synthase, cytoplasmic, putative"/>
    <property type="match status" value="1"/>
</dbReference>
<dbReference type="PANTHER" id="PTHR48099:SF5">
    <property type="entry name" value="C-1-TETRAHYDROFOLATE SYNTHASE, CYTOPLASMIC"/>
    <property type="match status" value="1"/>
</dbReference>
<dbReference type="InterPro" id="IPR020630">
    <property type="entry name" value="THF_DH/CycHdrlase_cat_dom"/>
</dbReference>
<dbReference type="AlphaFoldDB" id="A0A6A4Z619"/>
<dbReference type="InterPro" id="IPR036291">
    <property type="entry name" value="NAD(P)-bd_dom_sf"/>
</dbReference>
<dbReference type="FunFam" id="3.40.50.720:FF:000006">
    <property type="entry name" value="Bifunctional protein FolD"/>
    <property type="match status" value="1"/>
</dbReference>
<dbReference type="GO" id="GO:0005829">
    <property type="term" value="C:cytosol"/>
    <property type="evidence" value="ECO:0007669"/>
    <property type="project" value="TreeGrafter"/>
</dbReference>
<evidence type="ECO:0000256" key="3">
    <source>
        <dbReference type="ARBA" id="ARBA00022563"/>
    </source>
</evidence>
<evidence type="ECO:0000313" key="11">
    <source>
        <dbReference type="Proteomes" id="UP000469452"/>
    </source>
</evidence>
<evidence type="ECO:0000256" key="2">
    <source>
        <dbReference type="ARBA" id="ARBA00011738"/>
    </source>
</evidence>
<evidence type="ECO:0000259" key="8">
    <source>
        <dbReference type="Pfam" id="PF00763"/>
    </source>
</evidence>
<dbReference type="SUPFAM" id="SSF51735">
    <property type="entry name" value="NAD(P)-binding Rossmann-fold domains"/>
    <property type="match status" value="1"/>
</dbReference>
<evidence type="ECO:0000259" key="9">
    <source>
        <dbReference type="Pfam" id="PF02882"/>
    </source>
</evidence>
<reference evidence="10 11" key="1">
    <citation type="submission" date="2019-06" db="EMBL/GenBank/DDBJ databases">
        <title>Genomics analysis of Aphanomyces spp. identifies a new class of oomycete effector associated with host adaptation.</title>
        <authorList>
            <person name="Gaulin E."/>
        </authorList>
    </citation>
    <scope>NUCLEOTIDE SEQUENCE [LARGE SCALE GENOMIC DNA]</scope>
    <source>
        <strain evidence="10 11">E</strain>
    </source>
</reference>
<dbReference type="Gene3D" id="3.40.50.10860">
    <property type="entry name" value="Leucine Dehydrogenase, chain A, domain 1"/>
    <property type="match status" value="1"/>
</dbReference>